<protein>
    <submittedName>
        <fullName evidence="2">Uncharacterized protein</fullName>
    </submittedName>
</protein>
<dbReference type="AlphaFoldDB" id="A0A087FYQ0"/>
<proteinExistence type="predicted"/>
<feature type="region of interest" description="Disordered" evidence="1">
    <location>
        <begin position="1"/>
        <end position="26"/>
    </location>
</feature>
<sequence length="38" mass="4163">MRVSLFGSRKGSSPPVWSSKDKNPLVRSPSFVPSMLSL</sequence>
<evidence type="ECO:0000256" key="1">
    <source>
        <dbReference type="SAM" id="MobiDB-lite"/>
    </source>
</evidence>
<evidence type="ECO:0000313" key="2">
    <source>
        <dbReference type="EMBL" id="KFK22752.1"/>
    </source>
</evidence>
<gene>
    <name evidence="2" type="ORF">AALP_AAs59333U000100</name>
</gene>
<dbReference type="Proteomes" id="UP000029120">
    <property type="component" value="Unassembled WGS sequence"/>
</dbReference>
<organism evidence="2 3">
    <name type="scientific">Arabis alpina</name>
    <name type="common">Alpine rock-cress</name>
    <dbReference type="NCBI Taxonomy" id="50452"/>
    <lineage>
        <taxon>Eukaryota</taxon>
        <taxon>Viridiplantae</taxon>
        <taxon>Streptophyta</taxon>
        <taxon>Embryophyta</taxon>
        <taxon>Tracheophyta</taxon>
        <taxon>Spermatophyta</taxon>
        <taxon>Magnoliopsida</taxon>
        <taxon>eudicotyledons</taxon>
        <taxon>Gunneridae</taxon>
        <taxon>Pentapetalae</taxon>
        <taxon>rosids</taxon>
        <taxon>malvids</taxon>
        <taxon>Brassicales</taxon>
        <taxon>Brassicaceae</taxon>
        <taxon>Arabideae</taxon>
        <taxon>Arabis</taxon>
    </lineage>
</organism>
<dbReference type="EMBL" id="KL985969">
    <property type="protein sequence ID" value="KFK22752.1"/>
    <property type="molecule type" value="Genomic_DNA"/>
</dbReference>
<accession>A0A087FYQ0</accession>
<keyword evidence="3" id="KW-1185">Reference proteome</keyword>
<reference evidence="3" key="1">
    <citation type="journal article" date="2015" name="Nat. Plants">
        <title>Genome expansion of Arabis alpina linked with retrotransposition and reduced symmetric DNA methylation.</title>
        <authorList>
            <person name="Willing E.M."/>
            <person name="Rawat V."/>
            <person name="Mandakova T."/>
            <person name="Maumus F."/>
            <person name="James G.V."/>
            <person name="Nordstroem K.J."/>
            <person name="Becker C."/>
            <person name="Warthmann N."/>
            <person name="Chica C."/>
            <person name="Szarzynska B."/>
            <person name="Zytnicki M."/>
            <person name="Albani M.C."/>
            <person name="Kiefer C."/>
            <person name="Bergonzi S."/>
            <person name="Castaings L."/>
            <person name="Mateos J.L."/>
            <person name="Berns M.C."/>
            <person name="Bujdoso N."/>
            <person name="Piofczyk T."/>
            <person name="de Lorenzo L."/>
            <person name="Barrero-Sicilia C."/>
            <person name="Mateos I."/>
            <person name="Piednoel M."/>
            <person name="Hagmann J."/>
            <person name="Chen-Min-Tao R."/>
            <person name="Iglesias-Fernandez R."/>
            <person name="Schuster S.C."/>
            <person name="Alonso-Blanco C."/>
            <person name="Roudier F."/>
            <person name="Carbonero P."/>
            <person name="Paz-Ares J."/>
            <person name="Davis S.J."/>
            <person name="Pecinka A."/>
            <person name="Quesneville H."/>
            <person name="Colot V."/>
            <person name="Lysak M.A."/>
            <person name="Weigel D."/>
            <person name="Coupland G."/>
            <person name="Schneeberger K."/>
        </authorList>
    </citation>
    <scope>NUCLEOTIDE SEQUENCE [LARGE SCALE GENOMIC DNA]</scope>
    <source>
        <strain evidence="3">cv. Pajares</strain>
    </source>
</reference>
<evidence type="ECO:0000313" key="3">
    <source>
        <dbReference type="Proteomes" id="UP000029120"/>
    </source>
</evidence>
<name>A0A087FYQ0_ARAAL</name>
<dbReference type="Gramene" id="KFK22752">
    <property type="protein sequence ID" value="KFK22752"/>
    <property type="gene ID" value="AALP_AAs59333U000100"/>
</dbReference>